<sequence>MPKLTETFAKKLPHANSSTDKYWDAEVKGLVLFVGKRSKTWYFQKDVGGRTKRILIGRFPIISAHAARQTALGFALEMGRGAGKVAQIGAPTLEAAMDLYLARPKLRSETHKSGTRAQLERHLKDWMRLPLDEISKAMLVRRHQDMAKTPSGANHVLRSFRTIYNHARRTYDLAECPTMAIEWFEETPDGRIIGDLKEWRQTIDDLSNPIHRVFFELLLFTGLRKTEAITLQWKQIQEDRIHLPMTKNGRSFDLPILQVHHEILAPLRPLSRQWVFPSPKSVAGHITKPERIKFNPHMHRRTFATVAMEAGVLEEIVGRLLNHTPLSITGQRYTRPSLDALRPAMEIACKEISDRIEN</sequence>
<evidence type="ECO:0000256" key="4">
    <source>
        <dbReference type="ARBA" id="ARBA00023172"/>
    </source>
</evidence>
<comment type="similarity">
    <text evidence="1">Belongs to the 'phage' integrase family.</text>
</comment>
<dbReference type="SUPFAM" id="SSF56349">
    <property type="entry name" value="DNA breaking-rejoining enzymes"/>
    <property type="match status" value="1"/>
</dbReference>
<dbReference type="InterPro" id="IPR025166">
    <property type="entry name" value="Integrase_DNA_bind_dom"/>
</dbReference>
<dbReference type="PROSITE" id="PS51898">
    <property type="entry name" value="TYR_RECOMBINASE"/>
    <property type="match status" value="1"/>
</dbReference>
<gene>
    <name evidence="6" type="ORF">GP644_19170</name>
</gene>
<dbReference type="Pfam" id="PF13356">
    <property type="entry name" value="Arm-DNA-bind_3"/>
    <property type="match status" value="1"/>
</dbReference>
<dbReference type="RefSeq" id="WP_158981044.1">
    <property type="nucleotide sequence ID" value="NZ_WSFO01000012.1"/>
</dbReference>
<dbReference type="InterPro" id="IPR011010">
    <property type="entry name" value="DNA_brk_join_enz"/>
</dbReference>
<dbReference type="InterPro" id="IPR050808">
    <property type="entry name" value="Phage_Integrase"/>
</dbReference>
<dbReference type="Proteomes" id="UP000441586">
    <property type="component" value="Unassembled WGS sequence"/>
</dbReference>
<dbReference type="InterPro" id="IPR013762">
    <property type="entry name" value="Integrase-like_cat_sf"/>
</dbReference>
<evidence type="ECO:0000256" key="2">
    <source>
        <dbReference type="ARBA" id="ARBA00022908"/>
    </source>
</evidence>
<feature type="domain" description="Tyr recombinase" evidence="5">
    <location>
        <begin position="186"/>
        <end position="346"/>
    </location>
</feature>
<dbReference type="Gene3D" id="3.30.160.390">
    <property type="entry name" value="Integrase, DNA-binding domain"/>
    <property type="match status" value="1"/>
</dbReference>
<evidence type="ECO:0000313" key="7">
    <source>
        <dbReference type="Proteomes" id="UP000441586"/>
    </source>
</evidence>
<dbReference type="InterPro" id="IPR002104">
    <property type="entry name" value="Integrase_catalytic"/>
</dbReference>
<dbReference type="GO" id="GO:0003677">
    <property type="term" value="F:DNA binding"/>
    <property type="evidence" value="ECO:0007669"/>
    <property type="project" value="UniProtKB-KW"/>
</dbReference>
<dbReference type="PANTHER" id="PTHR30629">
    <property type="entry name" value="PROPHAGE INTEGRASE"/>
    <property type="match status" value="1"/>
</dbReference>
<dbReference type="Pfam" id="PF00589">
    <property type="entry name" value="Phage_integrase"/>
    <property type="match status" value="1"/>
</dbReference>
<comment type="caution">
    <text evidence="6">The sequence shown here is derived from an EMBL/GenBank/DDBJ whole genome shotgun (WGS) entry which is preliminary data.</text>
</comment>
<dbReference type="InterPro" id="IPR038488">
    <property type="entry name" value="Integrase_DNA-bd_sf"/>
</dbReference>
<accession>A0A6A4REP9</accession>
<evidence type="ECO:0000313" key="6">
    <source>
        <dbReference type="EMBL" id="KAE9627699.1"/>
    </source>
</evidence>
<dbReference type="GO" id="GO:0006310">
    <property type="term" value="P:DNA recombination"/>
    <property type="evidence" value="ECO:0007669"/>
    <property type="project" value="UniProtKB-KW"/>
</dbReference>
<dbReference type="PANTHER" id="PTHR30629:SF2">
    <property type="entry name" value="PROPHAGE INTEGRASE INTS-RELATED"/>
    <property type="match status" value="1"/>
</dbReference>
<keyword evidence="2" id="KW-0229">DNA integration</keyword>
<evidence type="ECO:0000259" key="5">
    <source>
        <dbReference type="PROSITE" id="PS51898"/>
    </source>
</evidence>
<name>A0A6A4REP9_9RHOB</name>
<dbReference type="InterPro" id="IPR010998">
    <property type="entry name" value="Integrase_recombinase_N"/>
</dbReference>
<organism evidence="6 7">
    <name type="scientific">Parasedimentitalea maritima</name>
    <dbReference type="NCBI Taxonomy" id="2578117"/>
    <lineage>
        <taxon>Bacteria</taxon>
        <taxon>Pseudomonadati</taxon>
        <taxon>Pseudomonadota</taxon>
        <taxon>Alphaproteobacteria</taxon>
        <taxon>Rhodobacterales</taxon>
        <taxon>Paracoccaceae</taxon>
        <taxon>Parasedimentitalea</taxon>
    </lineage>
</organism>
<dbReference type="Gene3D" id="1.10.150.130">
    <property type="match status" value="1"/>
</dbReference>
<keyword evidence="4" id="KW-0233">DNA recombination</keyword>
<proteinExistence type="inferred from homology"/>
<evidence type="ECO:0000256" key="3">
    <source>
        <dbReference type="ARBA" id="ARBA00023125"/>
    </source>
</evidence>
<dbReference type="AlphaFoldDB" id="A0A6A4REP9"/>
<dbReference type="EMBL" id="WSFO01000012">
    <property type="protein sequence ID" value="KAE9627699.1"/>
    <property type="molecule type" value="Genomic_DNA"/>
</dbReference>
<dbReference type="Gene3D" id="1.10.443.10">
    <property type="entry name" value="Intergrase catalytic core"/>
    <property type="match status" value="1"/>
</dbReference>
<keyword evidence="3" id="KW-0238">DNA-binding</keyword>
<protein>
    <submittedName>
        <fullName evidence="6">Tyrosine-type recombinase/integrase</fullName>
    </submittedName>
</protein>
<dbReference type="GO" id="GO:0015074">
    <property type="term" value="P:DNA integration"/>
    <property type="evidence" value="ECO:0007669"/>
    <property type="project" value="UniProtKB-KW"/>
</dbReference>
<evidence type="ECO:0000256" key="1">
    <source>
        <dbReference type="ARBA" id="ARBA00008857"/>
    </source>
</evidence>
<reference evidence="6 7" key="1">
    <citation type="submission" date="2019-12" db="EMBL/GenBank/DDBJ databases">
        <authorList>
            <person name="Zhang Y.-J."/>
        </authorList>
    </citation>
    <scope>NUCLEOTIDE SEQUENCE [LARGE SCALE GENOMIC DNA]</scope>
    <source>
        <strain evidence="6 7">H18S-6</strain>
    </source>
</reference>